<accession>A0A0G4HL38</accession>
<organism evidence="2">
    <name type="scientific">Chromera velia CCMP2878</name>
    <dbReference type="NCBI Taxonomy" id="1169474"/>
    <lineage>
        <taxon>Eukaryota</taxon>
        <taxon>Sar</taxon>
        <taxon>Alveolata</taxon>
        <taxon>Colpodellida</taxon>
        <taxon>Chromeraceae</taxon>
        <taxon>Chromera</taxon>
    </lineage>
</organism>
<feature type="compositionally biased region" description="Low complexity" evidence="1">
    <location>
        <begin position="34"/>
        <end position="48"/>
    </location>
</feature>
<reference evidence="2" key="1">
    <citation type="submission" date="2014-11" db="EMBL/GenBank/DDBJ databases">
        <authorList>
            <person name="Otto D Thomas"/>
            <person name="Naeem Raeece"/>
        </authorList>
    </citation>
    <scope>NUCLEOTIDE SEQUENCE</scope>
</reference>
<gene>
    <name evidence="2" type="ORF">Cvel_28620</name>
</gene>
<sequence length="147" mass="14808">MSTSATPAGEADHQKEGVGTEGSEHDITVGANPSISVAPVGVSASAEGGASGSGGSSRISLQATGVGHIPGSLVPRSPQTAQQTAPIWTNSFSSSPGGLHFPEGTASTEKLTVTDGLNFTAASLKNSNSLQRKSGNKGRDRMAFQRM</sequence>
<proteinExistence type="predicted"/>
<evidence type="ECO:0000313" key="2">
    <source>
        <dbReference type="EMBL" id="CEM44790.1"/>
    </source>
</evidence>
<dbReference type="VEuPathDB" id="CryptoDB:Cvel_28620"/>
<feature type="region of interest" description="Disordered" evidence="1">
    <location>
        <begin position="1"/>
        <end position="104"/>
    </location>
</feature>
<feature type="compositionally biased region" description="Basic and acidic residues" evidence="1">
    <location>
        <begin position="137"/>
        <end position="147"/>
    </location>
</feature>
<dbReference type="AlphaFoldDB" id="A0A0G4HL38"/>
<name>A0A0G4HL38_9ALVE</name>
<dbReference type="EMBL" id="CDMZ01003015">
    <property type="protein sequence ID" value="CEM44790.1"/>
    <property type="molecule type" value="Genomic_DNA"/>
</dbReference>
<protein>
    <submittedName>
        <fullName evidence="2">Uncharacterized protein</fullName>
    </submittedName>
</protein>
<feature type="compositionally biased region" description="Basic and acidic residues" evidence="1">
    <location>
        <begin position="10"/>
        <end position="27"/>
    </location>
</feature>
<feature type="region of interest" description="Disordered" evidence="1">
    <location>
        <begin position="125"/>
        <end position="147"/>
    </location>
</feature>
<evidence type="ECO:0000256" key="1">
    <source>
        <dbReference type="SAM" id="MobiDB-lite"/>
    </source>
</evidence>
<feature type="compositionally biased region" description="Polar residues" evidence="1">
    <location>
        <begin position="77"/>
        <end position="96"/>
    </location>
</feature>